<name>A0A2N1J4G4_9BACT</name>
<sequence>MSLPLKNKYVIADPNVCIGCATCMAACYESAYDRGKLAVPRLIVTRTKSGTMPNQCRQCDDAPCANVCPVGALEFEKDCIALHEEICIGCKMCTVACPFGAIRPEAELMPSVDYTMEPKYNLTIQSEIGVKSIAVKCDLCAGREDGPSCVEVCPTNALSFQNSLHNNFIEEKAQKTVESFTKEKLKYI</sequence>
<dbReference type="InterPro" id="IPR017896">
    <property type="entry name" value="4Fe4S_Fe-S-bd"/>
</dbReference>
<dbReference type="PANTHER" id="PTHR42859:SF16">
    <property type="entry name" value="FORMATE HYDROGENLYASE SUBUNIT 2-RELATED"/>
    <property type="match status" value="1"/>
</dbReference>
<keyword evidence="1" id="KW-0004">4Fe-4S</keyword>
<keyword evidence="4" id="KW-0411">Iron-sulfur</keyword>
<keyword evidence="2" id="KW-0479">Metal-binding</keyword>
<accession>A0A2N1J4G4</accession>
<dbReference type="Gene3D" id="3.30.70.20">
    <property type="match status" value="2"/>
</dbReference>
<dbReference type="Proteomes" id="UP000233248">
    <property type="component" value="Unassembled WGS sequence"/>
</dbReference>
<feature type="domain" description="4Fe-4S ferredoxin-type" evidence="5">
    <location>
        <begin position="131"/>
        <end position="163"/>
    </location>
</feature>
<dbReference type="InterPro" id="IPR050294">
    <property type="entry name" value="RnfB_subfamily"/>
</dbReference>
<feature type="domain" description="4Fe-4S ferredoxin-type" evidence="5">
    <location>
        <begin position="7"/>
        <end position="37"/>
    </location>
</feature>
<feature type="domain" description="4Fe-4S ferredoxin-type" evidence="5">
    <location>
        <begin position="78"/>
        <end position="107"/>
    </location>
</feature>
<keyword evidence="7" id="KW-1185">Reference proteome</keyword>
<evidence type="ECO:0000259" key="5">
    <source>
        <dbReference type="PROSITE" id="PS51379"/>
    </source>
</evidence>
<dbReference type="EMBL" id="NXIF01000015">
    <property type="protein sequence ID" value="PKI81458.1"/>
    <property type="molecule type" value="Genomic_DNA"/>
</dbReference>
<dbReference type="SUPFAM" id="SSF54862">
    <property type="entry name" value="4Fe-4S ferredoxins"/>
    <property type="match status" value="1"/>
</dbReference>
<evidence type="ECO:0000256" key="3">
    <source>
        <dbReference type="ARBA" id="ARBA00023004"/>
    </source>
</evidence>
<organism evidence="6 7">
    <name type="scientific">Malaciobacter halophilus</name>
    <dbReference type="NCBI Taxonomy" id="197482"/>
    <lineage>
        <taxon>Bacteria</taxon>
        <taxon>Pseudomonadati</taxon>
        <taxon>Campylobacterota</taxon>
        <taxon>Epsilonproteobacteria</taxon>
        <taxon>Campylobacterales</taxon>
        <taxon>Arcobacteraceae</taxon>
        <taxon>Malaciobacter</taxon>
    </lineage>
</organism>
<dbReference type="AlphaFoldDB" id="A0A2N1J4G4"/>
<dbReference type="KEGG" id="ahs:AHALO_1026"/>
<evidence type="ECO:0000256" key="2">
    <source>
        <dbReference type="ARBA" id="ARBA00022723"/>
    </source>
</evidence>
<dbReference type="RefSeq" id="WP_101183999.1">
    <property type="nucleotide sequence ID" value="NZ_CP031218.1"/>
</dbReference>
<comment type="caution">
    <text evidence="6">The sequence shown here is derived from an EMBL/GenBank/DDBJ whole genome shotgun (WGS) entry which is preliminary data.</text>
</comment>
<dbReference type="InterPro" id="IPR017900">
    <property type="entry name" value="4Fe4S_Fe_S_CS"/>
</dbReference>
<evidence type="ECO:0000256" key="4">
    <source>
        <dbReference type="ARBA" id="ARBA00023014"/>
    </source>
</evidence>
<evidence type="ECO:0000256" key="1">
    <source>
        <dbReference type="ARBA" id="ARBA00022485"/>
    </source>
</evidence>
<reference evidence="6 7" key="1">
    <citation type="submission" date="2017-09" db="EMBL/GenBank/DDBJ databases">
        <title>Genomics of the genus Arcobacter.</title>
        <authorList>
            <person name="Perez-Cataluna A."/>
            <person name="Figueras M.J."/>
            <person name="Salas-Masso N."/>
        </authorList>
    </citation>
    <scope>NUCLEOTIDE SEQUENCE [LARGE SCALE GENOMIC DNA]</scope>
    <source>
        <strain evidence="6 7">DSM 18005</strain>
    </source>
</reference>
<evidence type="ECO:0000313" key="6">
    <source>
        <dbReference type="EMBL" id="PKI81458.1"/>
    </source>
</evidence>
<dbReference type="CDD" id="cd10554">
    <property type="entry name" value="HycB_like"/>
    <property type="match status" value="1"/>
</dbReference>
<dbReference type="PROSITE" id="PS51379">
    <property type="entry name" value="4FE4S_FER_2"/>
    <property type="match status" value="4"/>
</dbReference>
<dbReference type="Pfam" id="PF13187">
    <property type="entry name" value="Fer4_9"/>
    <property type="match status" value="1"/>
</dbReference>
<gene>
    <name evidence="6" type="ORF">CP960_04070</name>
</gene>
<proteinExistence type="predicted"/>
<dbReference type="OrthoDB" id="9789030at2"/>
<dbReference type="PROSITE" id="PS00198">
    <property type="entry name" value="4FE4S_FER_1"/>
    <property type="match status" value="1"/>
</dbReference>
<dbReference type="GO" id="GO:0051539">
    <property type="term" value="F:4 iron, 4 sulfur cluster binding"/>
    <property type="evidence" value="ECO:0007669"/>
    <property type="project" value="UniProtKB-KW"/>
</dbReference>
<keyword evidence="3" id="KW-0408">Iron</keyword>
<dbReference type="GO" id="GO:0046872">
    <property type="term" value="F:metal ion binding"/>
    <property type="evidence" value="ECO:0007669"/>
    <property type="project" value="UniProtKB-KW"/>
</dbReference>
<dbReference type="Pfam" id="PF12800">
    <property type="entry name" value="Fer4_4"/>
    <property type="match status" value="1"/>
</dbReference>
<protein>
    <submittedName>
        <fullName evidence="6">Hydrogenase</fullName>
    </submittedName>
</protein>
<evidence type="ECO:0000313" key="7">
    <source>
        <dbReference type="Proteomes" id="UP000233248"/>
    </source>
</evidence>
<feature type="domain" description="4Fe-4S ferredoxin-type" evidence="5">
    <location>
        <begin position="47"/>
        <end position="77"/>
    </location>
</feature>
<dbReference type="PANTHER" id="PTHR42859">
    <property type="entry name" value="OXIDOREDUCTASE"/>
    <property type="match status" value="1"/>
</dbReference>